<dbReference type="EMBL" id="BFAD01000012">
    <property type="protein sequence ID" value="GBE87928.1"/>
    <property type="molecule type" value="Genomic_DNA"/>
</dbReference>
<feature type="compositionally biased region" description="Low complexity" evidence="2">
    <location>
        <begin position="549"/>
        <end position="575"/>
    </location>
</feature>
<feature type="region of interest" description="Disordered" evidence="2">
    <location>
        <begin position="516"/>
        <end position="575"/>
    </location>
</feature>
<reference evidence="4 5" key="1">
    <citation type="journal article" date="2018" name="Sci. Rep.">
        <title>Genome sequence of the cauliflower mushroom Sparassis crispa (Hanabiratake) and its association with beneficial usage.</title>
        <authorList>
            <person name="Kiyama R."/>
            <person name="Furutani Y."/>
            <person name="Kawaguchi K."/>
            <person name="Nakanishi T."/>
        </authorList>
    </citation>
    <scope>NUCLEOTIDE SEQUENCE [LARGE SCALE GENOMIC DNA]</scope>
</reference>
<dbReference type="InterPro" id="IPR019417">
    <property type="entry name" value="DUF2415"/>
</dbReference>
<name>A0A401H0I1_9APHY</name>
<dbReference type="InterPro" id="IPR001680">
    <property type="entry name" value="WD40_rpt"/>
</dbReference>
<accession>A0A401H0I1</accession>
<dbReference type="Proteomes" id="UP000287166">
    <property type="component" value="Unassembled WGS sequence"/>
</dbReference>
<sequence>MTRGISTLLASPAPCTAAPARVTIGHIQLRDVLICPHERGIVTYPQNCSIVEHDLAIPNSVRLLLSRPSAPRAALMMSASWPQTPRRLADLEFIPNSLSALTLPDSGDTLLAAGGQEAELHLSYYSSSSSSQTSDGRPGRARGFGRKQWESKYIMDEASINNSVLLTSLSLTGSHESSAEPRVVVSNNDRTVKFFDVAVRVSDDDEEEVPRLSDVGQLHLEVPINHSSISPDGRTLLCVGDSPDVYLHRVTGGARITFAPIAKLSLSPYLSVNPYLSYLSTSTVPASFSTAFSSDGSKFAVASQEGVVAIWDVRSTKPLKIFHTDQTRPSGREGNGGASGWLYESPWDWTNSGRRAPGWGVRSIKFSPAGVGREVMTFTEHTSLLHVIDARTFDKEEIVRVPNFDVPAALQPFPSRRSSSPSRQSPPYATPDPPPPPPPRIVLFSGALEDTFRIPSADSDGRWRPRSDRDRRRGQEEAADEDVDSIIVIPPLGDREVENDVRRLLGQHGLHSRSITLLNREASENDGEGAGEEMEVDELESDCFSSHTPSRASSPVPPAASASTSQLSLQPSATRPLELLRLPRPSVLARRESTGPYATTHRMSAAGGLARRHRRSGQLDAPMPDVDQDLAGTCFDPSGAFVYVASVKGVAEWKVRGAEQRWWTDPGFL</sequence>
<comment type="caution">
    <text evidence="4">The sequence shown here is derived from an EMBL/GenBank/DDBJ whole genome shotgun (WGS) entry which is preliminary data.</text>
</comment>
<dbReference type="STRING" id="139825.A0A401H0I1"/>
<evidence type="ECO:0000256" key="1">
    <source>
        <dbReference type="PROSITE-ProRule" id="PRU00221"/>
    </source>
</evidence>
<dbReference type="OrthoDB" id="64353at2759"/>
<dbReference type="GeneID" id="38784845"/>
<dbReference type="InterPro" id="IPR015943">
    <property type="entry name" value="WD40/YVTN_repeat-like_dom_sf"/>
</dbReference>
<proteinExistence type="predicted"/>
<dbReference type="PANTHER" id="PTHR43991:SF9">
    <property type="entry name" value="DUF2415 DOMAIN-CONTAINING PROTEIN"/>
    <property type="match status" value="1"/>
</dbReference>
<feature type="compositionally biased region" description="Acidic residues" evidence="2">
    <location>
        <begin position="524"/>
        <end position="541"/>
    </location>
</feature>
<feature type="region of interest" description="Disordered" evidence="2">
    <location>
        <begin position="409"/>
        <end position="440"/>
    </location>
</feature>
<gene>
    <name evidence="4" type="ORF">SCP_1201540</name>
</gene>
<feature type="compositionally biased region" description="Low complexity" evidence="2">
    <location>
        <begin position="411"/>
        <end position="427"/>
    </location>
</feature>
<dbReference type="SUPFAM" id="SSF50978">
    <property type="entry name" value="WD40 repeat-like"/>
    <property type="match status" value="1"/>
</dbReference>
<feature type="region of interest" description="Disordered" evidence="2">
    <location>
        <begin position="453"/>
        <end position="485"/>
    </location>
</feature>
<feature type="repeat" description="WD" evidence="1">
    <location>
        <begin position="289"/>
        <end position="321"/>
    </location>
</feature>
<keyword evidence="1" id="KW-0853">WD repeat</keyword>
<dbReference type="Gene3D" id="2.130.10.10">
    <property type="entry name" value="YVTN repeat-like/Quinoprotein amine dehydrogenase"/>
    <property type="match status" value="1"/>
</dbReference>
<dbReference type="InterPro" id="IPR036322">
    <property type="entry name" value="WD40_repeat_dom_sf"/>
</dbReference>
<dbReference type="PROSITE" id="PS50082">
    <property type="entry name" value="WD_REPEATS_2"/>
    <property type="match status" value="1"/>
</dbReference>
<evidence type="ECO:0000256" key="2">
    <source>
        <dbReference type="SAM" id="MobiDB-lite"/>
    </source>
</evidence>
<dbReference type="PANTHER" id="PTHR43991">
    <property type="entry name" value="WD REPEAT PROTEIN (AFU_ORTHOLOGUE AFUA_8G05640)-RELATED"/>
    <property type="match status" value="1"/>
</dbReference>
<dbReference type="RefSeq" id="XP_027618841.1">
    <property type="nucleotide sequence ID" value="XM_027763040.1"/>
</dbReference>
<dbReference type="InParanoid" id="A0A401H0I1"/>
<organism evidence="4 5">
    <name type="scientific">Sparassis crispa</name>
    <dbReference type="NCBI Taxonomy" id="139825"/>
    <lineage>
        <taxon>Eukaryota</taxon>
        <taxon>Fungi</taxon>
        <taxon>Dikarya</taxon>
        <taxon>Basidiomycota</taxon>
        <taxon>Agaricomycotina</taxon>
        <taxon>Agaricomycetes</taxon>
        <taxon>Polyporales</taxon>
        <taxon>Sparassidaceae</taxon>
        <taxon>Sparassis</taxon>
    </lineage>
</organism>
<feature type="compositionally biased region" description="Pro residues" evidence="2">
    <location>
        <begin position="428"/>
        <end position="440"/>
    </location>
</feature>
<protein>
    <recommendedName>
        <fullName evidence="3">DUF2415 domain-containing protein</fullName>
    </recommendedName>
</protein>
<dbReference type="Pfam" id="PF10313">
    <property type="entry name" value="DUF2415"/>
    <property type="match status" value="1"/>
</dbReference>
<feature type="compositionally biased region" description="Basic and acidic residues" evidence="2">
    <location>
        <begin position="459"/>
        <end position="476"/>
    </location>
</feature>
<dbReference type="AlphaFoldDB" id="A0A401H0I1"/>
<feature type="domain" description="DUF2415" evidence="3">
    <location>
        <begin position="361"/>
        <end position="399"/>
    </location>
</feature>
<evidence type="ECO:0000313" key="4">
    <source>
        <dbReference type="EMBL" id="GBE87928.1"/>
    </source>
</evidence>
<keyword evidence="5" id="KW-1185">Reference proteome</keyword>
<evidence type="ECO:0000259" key="3">
    <source>
        <dbReference type="Pfam" id="PF10313"/>
    </source>
</evidence>
<evidence type="ECO:0000313" key="5">
    <source>
        <dbReference type="Proteomes" id="UP000287166"/>
    </source>
</evidence>